<feature type="transmembrane region" description="Helical" evidence="2">
    <location>
        <begin position="428"/>
        <end position="449"/>
    </location>
</feature>
<dbReference type="PANTHER" id="PTHR11360">
    <property type="entry name" value="MONOCARBOXYLATE TRANSPORTER"/>
    <property type="match status" value="1"/>
</dbReference>
<dbReference type="EMBL" id="JAIZAY010000022">
    <property type="protein sequence ID" value="KAJ8020392.1"/>
    <property type="molecule type" value="Genomic_DNA"/>
</dbReference>
<organism evidence="3 4">
    <name type="scientific">Holothuria leucospilota</name>
    <name type="common">Black long sea cucumber</name>
    <name type="synonym">Mertensiothuria leucospilota</name>
    <dbReference type="NCBI Taxonomy" id="206669"/>
    <lineage>
        <taxon>Eukaryota</taxon>
        <taxon>Metazoa</taxon>
        <taxon>Echinodermata</taxon>
        <taxon>Eleutherozoa</taxon>
        <taxon>Echinozoa</taxon>
        <taxon>Holothuroidea</taxon>
        <taxon>Aspidochirotacea</taxon>
        <taxon>Aspidochirotida</taxon>
        <taxon>Holothuriidae</taxon>
        <taxon>Holothuria</taxon>
    </lineage>
</organism>
<keyword evidence="4" id="KW-1185">Reference proteome</keyword>
<sequence length="468" mass="51289">MASGHDKPQTVRAPQVTERSPRHEEKIARVECFRSMDKWIVFASVCFRILLSSGSLKSNGVILDDLVHELNSSHSLVAWAFSLQSGIAFMATPITRMLLTVLSNRKIGIMGGLLVGTGYVYCGLFAVSVVHVFVGYALSGFGFALAILPSYLALKEQFVENFSTATAASAMFHYFGMSILPPVMKVFQDHYGLYNSLILLGAILWNLVACGVAIRLPHDKQTSLEAETSLTERKKPEGEKVFSNTEVKSQRESSSIGVKWLPFCSSLVHHKTFVFLLIFSVVGVYVLTSWVIFLVSFGTTQGLLAKYSVLLSTAGGLGGLGGKLLGAILFHLRKMNPYICCFPFLITGLTFLISIFTRNFYFLSVLTFLAGLTQGLTSSGLYGTMPLIVCKHHFPQAIALLSFIEGIAVQCSGIFSGLIHDLFGSSRYVFGFNAILCFAVSPLMFLWVLTDQTVKQCKPGGKLHHPLN</sequence>
<dbReference type="Pfam" id="PF07690">
    <property type="entry name" value="MFS_1"/>
    <property type="match status" value="1"/>
</dbReference>
<dbReference type="InterPro" id="IPR050327">
    <property type="entry name" value="Proton-linked_MCT"/>
</dbReference>
<evidence type="ECO:0000256" key="2">
    <source>
        <dbReference type="SAM" id="Phobius"/>
    </source>
</evidence>
<dbReference type="Gene3D" id="1.20.1250.20">
    <property type="entry name" value="MFS general substrate transporter like domains"/>
    <property type="match status" value="2"/>
</dbReference>
<name>A0A9Q0YCT1_HOLLE</name>
<feature type="transmembrane region" description="Helical" evidence="2">
    <location>
        <begin position="161"/>
        <end position="180"/>
    </location>
</feature>
<accession>A0A9Q0YCT1</accession>
<dbReference type="GO" id="GO:0008028">
    <property type="term" value="F:monocarboxylic acid transmembrane transporter activity"/>
    <property type="evidence" value="ECO:0007669"/>
    <property type="project" value="TreeGrafter"/>
</dbReference>
<feature type="transmembrane region" description="Helical" evidence="2">
    <location>
        <begin position="39"/>
        <end position="56"/>
    </location>
</feature>
<evidence type="ECO:0000256" key="1">
    <source>
        <dbReference type="SAM" id="MobiDB-lite"/>
    </source>
</evidence>
<comment type="caution">
    <text evidence="3">The sequence shown here is derived from an EMBL/GenBank/DDBJ whole genome shotgun (WGS) entry which is preliminary data.</text>
</comment>
<dbReference type="Proteomes" id="UP001152320">
    <property type="component" value="Chromosome 22"/>
</dbReference>
<keyword evidence="2" id="KW-1133">Transmembrane helix</keyword>
<keyword evidence="2" id="KW-0812">Transmembrane</keyword>
<dbReference type="SUPFAM" id="SSF103473">
    <property type="entry name" value="MFS general substrate transporter"/>
    <property type="match status" value="1"/>
</dbReference>
<feature type="transmembrane region" description="Helical" evidence="2">
    <location>
        <begin position="309"/>
        <end position="330"/>
    </location>
</feature>
<evidence type="ECO:0000313" key="4">
    <source>
        <dbReference type="Proteomes" id="UP001152320"/>
    </source>
</evidence>
<protein>
    <submittedName>
        <fullName evidence="3">Monocarboxylate transporter 2</fullName>
    </submittedName>
</protein>
<dbReference type="InterPro" id="IPR036259">
    <property type="entry name" value="MFS_trans_sf"/>
</dbReference>
<feature type="transmembrane region" description="Helical" evidence="2">
    <location>
        <begin position="192"/>
        <end position="214"/>
    </location>
</feature>
<keyword evidence="2" id="KW-0472">Membrane</keyword>
<gene>
    <name evidence="3" type="ORF">HOLleu_39974</name>
</gene>
<feature type="transmembrane region" description="Helical" evidence="2">
    <location>
        <begin position="133"/>
        <end position="154"/>
    </location>
</feature>
<dbReference type="AlphaFoldDB" id="A0A9Q0YCT1"/>
<reference evidence="3" key="1">
    <citation type="submission" date="2021-10" db="EMBL/GenBank/DDBJ databases">
        <title>Tropical sea cucumber genome reveals ecological adaptation and Cuvierian tubules defense mechanism.</title>
        <authorList>
            <person name="Chen T."/>
        </authorList>
    </citation>
    <scope>NUCLEOTIDE SEQUENCE</scope>
    <source>
        <strain evidence="3">Nanhai2018</strain>
        <tissue evidence="3">Muscle</tissue>
    </source>
</reference>
<feature type="transmembrane region" description="Helical" evidence="2">
    <location>
        <begin position="362"/>
        <end position="385"/>
    </location>
</feature>
<evidence type="ECO:0000313" key="3">
    <source>
        <dbReference type="EMBL" id="KAJ8020392.1"/>
    </source>
</evidence>
<feature type="transmembrane region" description="Helical" evidence="2">
    <location>
        <begin position="337"/>
        <end position="356"/>
    </location>
</feature>
<dbReference type="PANTHER" id="PTHR11360:SF303">
    <property type="entry name" value="MAJOR FACILITATOR SUPERFAMILY (MFS) PROFILE DOMAIN-CONTAINING PROTEIN"/>
    <property type="match status" value="1"/>
</dbReference>
<feature type="transmembrane region" description="Helical" evidence="2">
    <location>
        <begin position="273"/>
        <end position="297"/>
    </location>
</feature>
<feature type="region of interest" description="Disordered" evidence="1">
    <location>
        <begin position="1"/>
        <end position="22"/>
    </location>
</feature>
<feature type="transmembrane region" description="Helical" evidence="2">
    <location>
        <begin position="107"/>
        <end position="127"/>
    </location>
</feature>
<dbReference type="InterPro" id="IPR011701">
    <property type="entry name" value="MFS"/>
</dbReference>
<feature type="transmembrane region" description="Helical" evidence="2">
    <location>
        <begin position="76"/>
        <end position="95"/>
    </location>
</feature>
<proteinExistence type="predicted"/>
<feature type="transmembrane region" description="Helical" evidence="2">
    <location>
        <begin position="397"/>
        <end position="416"/>
    </location>
</feature>
<dbReference type="OrthoDB" id="5667at2759"/>